<organism evidence="2 3">
    <name type="scientific">Prorocentrum cordatum</name>
    <dbReference type="NCBI Taxonomy" id="2364126"/>
    <lineage>
        <taxon>Eukaryota</taxon>
        <taxon>Sar</taxon>
        <taxon>Alveolata</taxon>
        <taxon>Dinophyceae</taxon>
        <taxon>Prorocentrales</taxon>
        <taxon>Prorocentraceae</taxon>
        <taxon>Prorocentrum</taxon>
    </lineage>
</organism>
<dbReference type="InterPro" id="IPR000620">
    <property type="entry name" value="EamA_dom"/>
</dbReference>
<dbReference type="InterPro" id="IPR037185">
    <property type="entry name" value="EmrE-like"/>
</dbReference>
<dbReference type="Proteomes" id="UP001189429">
    <property type="component" value="Unassembled WGS sequence"/>
</dbReference>
<protein>
    <recommendedName>
        <fullName evidence="1">EamA domain-containing protein</fullName>
    </recommendedName>
</protein>
<reference evidence="2" key="1">
    <citation type="submission" date="2023-10" db="EMBL/GenBank/DDBJ databases">
        <authorList>
            <person name="Chen Y."/>
            <person name="Shah S."/>
            <person name="Dougan E. K."/>
            <person name="Thang M."/>
            <person name="Chan C."/>
        </authorList>
    </citation>
    <scope>NUCLEOTIDE SEQUENCE [LARGE SCALE GENOMIC DNA]</scope>
</reference>
<evidence type="ECO:0000259" key="1">
    <source>
        <dbReference type="Pfam" id="PF00892"/>
    </source>
</evidence>
<comment type="caution">
    <text evidence="2">The sequence shown here is derived from an EMBL/GenBank/DDBJ whole genome shotgun (WGS) entry which is preliminary data.</text>
</comment>
<proteinExistence type="predicted"/>
<dbReference type="EMBL" id="CAUYUJ010014002">
    <property type="protein sequence ID" value="CAK0837085.1"/>
    <property type="molecule type" value="Genomic_DNA"/>
</dbReference>
<dbReference type="SUPFAM" id="SSF103481">
    <property type="entry name" value="Multidrug resistance efflux transporter EmrE"/>
    <property type="match status" value="1"/>
</dbReference>
<sequence length="133" mass="13477">MALGIAVSSAVRRTILHRKSDVDMQPAVALGLLLVSLVLLARDAAAGGAAWEVGQQDVAPLLLLGLVVVPMGMTLTTAGSQLLPSAESGMLICIETVCSPVLAAYVVGDSVPAREWIGLAIVVATLTAHAAAP</sequence>
<feature type="domain" description="EamA" evidence="1">
    <location>
        <begin position="3"/>
        <end position="125"/>
    </location>
</feature>
<dbReference type="Pfam" id="PF00892">
    <property type="entry name" value="EamA"/>
    <property type="match status" value="1"/>
</dbReference>
<gene>
    <name evidence="2" type="ORF">PCOR1329_LOCUS33377</name>
</gene>
<evidence type="ECO:0000313" key="3">
    <source>
        <dbReference type="Proteomes" id="UP001189429"/>
    </source>
</evidence>
<evidence type="ECO:0000313" key="2">
    <source>
        <dbReference type="EMBL" id="CAK0837085.1"/>
    </source>
</evidence>
<name>A0ABN9SXA1_9DINO</name>
<accession>A0ABN9SXA1</accession>
<keyword evidence="3" id="KW-1185">Reference proteome</keyword>